<keyword evidence="2" id="KW-1185">Reference proteome</keyword>
<evidence type="ECO:0000313" key="1">
    <source>
        <dbReference type="EMBL" id="MBK5897790.1"/>
    </source>
</evidence>
<dbReference type="RefSeq" id="WP_208429254.1">
    <property type="nucleotide sequence ID" value="NZ_JAEPRJ010000001.1"/>
</dbReference>
<protein>
    <submittedName>
        <fullName evidence="1">Uncharacterized protein</fullName>
    </submittedName>
</protein>
<accession>A0ABS1J1A4</accession>
<dbReference type="EMBL" id="JAEPRJ010000001">
    <property type="protein sequence ID" value="MBK5897790.1"/>
    <property type="molecule type" value="Genomic_DNA"/>
</dbReference>
<gene>
    <name evidence="1" type="ORF">JJN12_08370</name>
</gene>
<dbReference type="Proteomes" id="UP000604730">
    <property type="component" value="Unassembled WGS sequence"/>
</dbReference>
<organism evidence="1 2">
    <name type="scientific">Catonella massiliensis</name>
    <dbReference type="NCBI Taxonomy" id="2799636"/>
    <lineage>
        <taxon>Bacteria</taxon>
        <taxon>Bacillati</taxon>
        <taxon>Bacillota</taxon>
        <taxon>Clostridia</taxon>
        <taxon>Lachnospirales</taxon>
        <taxon>Lachnospiraceae</taxon>
        <taxon>Catonella</taxon>
    </lineage>
</organism>
<reference evidence="1 2" key="1">
    <citation type="submission" date="2021-01" db="EMBL/GenBank/DDBJ databases">
        <title>Isolation and description of Catonella massiliensis sp. nov., a novel Catonella species, isolated from a stable periodontitis subject.</title>
        <authorList>
            <person name="Antezack A."/>
            <person name="Boxberger M."/>
            <person name="La Scola B."/>
            <person name="Monnet-Corti V."/>
        </authorList>
    </citation>
    <scope>NUCLEOTIDE SEQUENCE [LARGE SCALE GENOMIC DNA]</scope>
    <source>
        <strain evidence="1 2">Marseille-Q4567</strain>
    </source>
</reference>
<sequence>MADQKTGNGVNSDDEAMMDYRLSDAEWQLILRKYEKCQSELSPLARSNISRLIHSIAASKTITTVQQVNLLITLLLYKEDVQEYEETEQTISHKNNTGIKAFDDDDKIMRINEIVEQLRLLIMQYQAHDKCKIMCHELVRNRR</sequence>
<evidence type="ECO:0000313" key="2">
    <source>
        <dbReference type="Proteomes" id="UP000604730"/>
    </source>
</evidence>
<name>A0ABS1J1A4_9FIRM</name>
<comment type="caution">
    <text evidence="1">The sequence shown here is derived from an EMBL/GenBank/DDBJ whole genome shotgun (WGS) entry which is preliminary data.</text>
</comment>
<proteinExistence type="predicted"/>